<evidence type="ECO:0000313" key="2">
    <source>
        <dbReference type="Proteomes" id="UP000298112"/>
    </source>
</evidence>
<keyword evidence="2" id="KW-1185">Reference proteome</keyword>
<proteinExistence type="predicted"/>
<protein>
    <recommendedName>
        <fullName evidence="3">Lipoprotein</fullName>
    </recommendedName>
</protein>
<accession>A0ABY2NUR5</accession>
<dbReference type="Proteomes" id="UP000298112">
    <property type="component" value="Unassembled WGS sequence"/>
</dbReference>
<evidence type="ECO:0008006" key="3">
    <source>
        <dbReference type="Google" id="ProtNLM"/>
    </source>
</evidence>
<reference evidence="2" key="1">
    <citation type="journal article" date="2019" name="PLoS Negl. Trop. Dis.">
        <title>Revisiting the worldwide diversity of Leptospira species in the environment.</title>
        <authorList>
            <person name="Vincent A.T."/>
            <person name="Schiettekatte O."/>
            <person name="Bourhy P."/>
            <person name="Veyrier F.J."/>
            <person name="Picardeau M."/>
        </authorList>
    </citation>
    <scope>NUCLEOTIDE SEQUENCE [LARGE SCALE GENOMIC DNA]</scope>
    <source>
        <strain evidence="2">201601955</strain>
    </source>
</reference>
<name>A0ABY2NUR5_9LEPT</name>
<comment type="caution">
    <text evidence="1">The sequence shown here is derived from an EMBL/GenBank/DDBJ whole genome shotgun (WGS) entry which is preliminary data.</text>
</comment>
<dbReference type="EMBL" id="RQHF01000006">
    <property type="protein sequence ID" value="TGM61730.1"/>
    <property type="molecule type" value="Genomic_DNA"/>
</dbReference>
<sequence length="188" mass="22171">MLSTRKFYKKERKEFKTKCLLILLAIHFLQCSPISDDSDFNKKSQIIEKIESISIQSKVNQELLLFQKAIFLNSVNISEDEFSINKSFYVSLDFKLINSENYGILIIYNGKECKELLNKYTKSVFFDDCTYLLHNIENEKKDFLILKKELNFLKDFLVQFPSTNLKIEILERIKIIEEEIKSGVDIID</sequence>
<evidence type="ECO:0000313" key="1">
    <source>
        <dbReference type="EMBL" id="TGM61730.1"/>
    </source>
</evidence>
<dbReference type="RefSeq" id="WP_135656373.1">
    <property type="nucleotide sequence ID" value="NZ_RQHF01000006.1"/>
</dbReference>
<organism evidence="1 2">
    <name type="scientific">Leptospira vanthielii</name>
    <dbReference type="NCBI Taxonomy" id="293085"/>
    <lineage>
        <taxon>Bacteria</taxon>
        <taxon>Pseudomonadati</taxon>
        <taxon>Spirochaetota</taxon>
        <taxon>Spirochaetia</taxon>
        <taxon>Leptospirales</taxon>
        <taxon>Leptospiraceae</taxon>
        <taxon>Leptospira</taxon>
    </lineage>
</organism>
<gene>
    <name evidence="1" type="ORF">EHQ95_00330</name>
</gene>